<dbReference type="RefSeq" id="WP_319974126.1">
    <property type="nucleotide sequence ID" value="NZ_JAXAVU010000004.1"/>
</dbReference>
<keyword evidence="2" id="KW-0378">Hydrolase</keyword>
<proteinExistence type="predicted"/>
<keyword evidence="3" id="KW-1185">Reference proteome</keyword>
<dbReference type="InterPro" id="IPR022742">
    <property type="entry name" value="Hydrolase_4"/>
</dbReference>
<reference evidence="2 3" key="2">
    <citation type="submission" date="2023-11" db="EMBL/GenBank/DDBJ databases">
        <authorList>
            <person name="Lara A.C."/>
            <person name="Chronakova A."/>
        </authorList>
    </citation>
    <scope>NUCLEOTIDE SEQUENCE [LARGE SCALE GENOMIC DNA]</scope>
    <source>
        <strain evidence="2 3">BCCO 10_0061</strain>
    </source>
</reference>
<evidence type="ECO:0000259" key="1">
    <source>
        <dbReference type="Pfam" id="PF12146"/>
    </source>
</evidence>
<protein>
    <submittedName>
        <fullName evidence="2">Alpha/beta fold hydrolase</fullName>
    </submittedName>
</protein>
<feature type="domain" description="Serine aminopeptidase S33" evidence="1">
    <location>
        <begin position="58"/>
        <end position="262"/>
    </location>
</feature>
<dbReference type="PANTHER" id="PTHR43265:SF1">
    <property type="entry name" value="ESTERASE ESTD"/>
    <property type="match status" value="1"/>
</dbReference>
<organism evidence="2 3">
    <name type="scientific">Lentzea sokolovensis</name>
    <dbReference type="NCBI Taxonomy" id="3095429"/>
    <lineage>
        <taxon>Bacteria</taxon>
        <taxon>Bacillati</taxon>
        <taxon>Actinomycetota</taxon>
        <taxon>Actinomycetes</taxon>
        <taxon>Pseudonocardiales</taxon>
        <taxon>Pseudonocardiaceae</taxon>
        <taxon>Lentzea</taxon>
    </lineage>
</organism>
<dbReference type="Gene3D" id="3.40.50.1820">
    <property type="entry name" value="alpha/beta hydrolase"/>
    <property type="match status" value="1"/>
</dbReference>
<dbReference type="Proteomes" id="UP001285352">
    <property type="component" value="Unassembled WGS sequence"/>
</dbReference>
<dbReference type="InterPro" id="IPR029058">
    <property type="entry name" value="AB_hydrolase_fold"/>
</dbReference>
<dbReference type="EMBL" id="JAXAVU010000004">
    <property type="protein sequence ID" value="MDX8141808.1"/>
    <property type="molecule type" value="Genomic_DNA"/>
</dbReference>
<dbReference type="PANTHER" id="PTHR43265">
    <property type="entry name" value="ESTERASE ESTD"/>
    <property type="match status" value="1"/>
</dbReference>
<dbReference type="InterPro" id="IPR053145">
    <property type="entry name" value="AB_hydrolase_Est10"/>
</dbReference>
<evidence type="ECO:0000313" key="2">
    <source>
        <dbReference type="EMBL" id="MDX8141808.1"/>
    </source>
</evidence>
<dbReference type="GO" id="GO:0016787">
    <property type="term" value="F:hydrolase activity"/>
    <property type="evidence" value="ECO:0007669"/>
    <property type="project" value="UniProtKB-KW"/>
</dbReference>
<sequence>MRNLDLTIIASDGTPLAGTLSVPDGAGPHPAVLLLHGSGRLDRDGNAGRLKQNLGPVLAESLARQGIATLRYDRRGVGASAGDWLTTGFADNRDDAAAALDALAARPDIRRDGIGVVGHSEGALHAMALGSRPGVAAVVLLAGFARSGEDALRWQTDAVARGLPAPLRPLARLAVRRVIRLKTPGPDVVRVAGKPMNARWTREMLSHDTRADLARIQVPVLAVTGEKDIQVDPDDLHRIDALVQGAAEVRRVPDLTHLLRRDPGRPSILFYPRQLRRPVDEDLVETTTSWLVRTLASEETELRR</sequence>
<evidence type="ECO:0000313" key="3">
    <source>
        <dbReference type="Proteomes" id="UP001285352"/>
    </source>
</evidence>
<accession>A0ABU4UQP3</accession>
<name>A0ABU4UQP3_9PSEU</name>
<comment type="caution">
    <text evidence="2">The sequence shown here is derived from an EMBL/GenBank/DDBJ whole genome shotgun (WGS) entry which is preliminary data.</text>
</comment>
<gene>
    <name evidence="2" type="ORF">SK854_06800</name>
</gene>
<dbReference type="Pfam" id="PF12146">
    <property type="entry name" value="Hydrolase_4"/>
    <property type="match status" value="1"/>
</dbReference>
<reference evidence="2 3" key="1">
    <citation type="submission" date="2023-11" db="EMBL/GenBank/DDBJ databases">
        <title>Lentzea sokolovensis, sp. nov., Lentzea kristufkii, sp. nov., and Lentzea miocenensis, sp. nov., rare actinobacteria from Sokolov Coal Basin, Miocene lacustrine sediment, Czech Republic.</title>
        <authorList>
            <person name="Lara A."/>
            <person name="Kotroba L."/>
            <person name="Nouioui I."/>
            <person name="Neumann-Schaal M."/>
            <person name="Mast Y."/>
            <person name="Chronakova A."/>
        </authorList>
    </citation>
    <scope>NUCLEOTIDE SEQUENCE [LARGE SCALE GENOMIC DNA]</scope>
    <source>
        <strain evidence="2 3">BCCO 10_0061</strain>
    </source>
</reference>
<dbReference type="SUPFAM" id="SSF53474">
    <property type="entry name" value="alpha/beta-Hydrolases"/>
    <property type="match status" value="1"/>
</dbReference>